<sequence length="90" mass="10972">MCYCYILYSEFLEKYYIGHSCEDLQERLRKHLADHKGFTSKSKDWIIIYFEVFSSKSQAYKREREIKAWKSKVMIQKLINQSEKIEHPDL</sequence>
<dbReference type="RefSeq" id="WP_062653420.1">
    <property type="nucleotide sequence ID" value="NZ_JBJXVJ010000002.1"/>
</dbReference>
<dbReference type="OrthoDB" id="1203060at2"/>
<dbReference type="CDD" id="cd10449">
    <property type="entry name" value="GIY-YIG_SLX1_like"/>
    <property type="match status" value="1"/>
</dbReference>
<evidence type="ECO:0000313" key="4">
    <source>
        <dbReference type="Proteomes" id="UP000070513"/>
    </source>
</evidence>
<dbReference type="PROSITE" id="PS50164">
    <property type="entry name" value="GIY_YIG"/>
    <property type="match status" value="1"/>
</dbReference>
<evidence type="ECO:0000313" key="5">
    <source>
        <dbReference type="Proteomes" id="UP001634154"/>
    </source>
</evidence>
<evidence type="ECO:0000313" key="2">
    <source>
        <dbReference type="EMBL" id="KXH79700.1"/>
    </source>
</evidence>
<dbReference type="Gene3D" id="3.40.1440.10">
    <property type="entry name" value="GIY-YIG endonuclease"/>
    <property type="match status" value="1"/>
</dbReference>
<protein>
    <submittedName>
        <fullName evidence="2">Excinuclease ABC subunit C</fullName>
    </submittedName>
    <submittedName>
        <fullName evidence="3">GIY-YIG nuclease family protein</fullName>
    </submittedName>
</protein>
<dbReference type="Proteomes" id="UP001634154">
    <property type="component" value="Unassembled WGS sequence"/>
</dbReference>
<proteinExistence type="predicted"/>
<dbReference type="Pfam" id="PF01541">
    <property type="entry name" value="GIY-YIG"/>
    <property type="match status" value="1"/>
</dbReference>
<dbReference type="SUPFAM" id="SSF82771">
    <property type="entry name" value="GIY-YIG endonuclease"/>
    <property type="match status" value="1"/>
</dbReference>
<name>A0A135W446_9FLAO</name>
<keyword evidence="5" id="KW-1185">Reference proteome</keyword>
<dbReference type="InterPro" id="IPR000305">
    <property type="entry name" value="GIY-YIG_endonuc"/>
</dbReference>
<dbReference type="AlphaFoldDB" id="A0A135W446"/>
<reference evidence="3 5" key="4">
    <citation type="submission" date="2024-12" db="EMBL/GenBank/DDBJ databases">
        <title>Draft genome sequence of Chryseobacterium kwangjuense AG447.</title>
        <authorList>
            <person name="Cheptsov V.S."/>
            <person name="Belov A."/>
            <person name="Zavarzina A.G."/>
        </authorList>
    </citation>
    <scope>NUCLEOTIDE SEQUENCE [LARGE SCALE GENOMIC DNA]</scope>
    <source>
        <strain evidence="3 5">AG447</strain>
    </source>
</reference>
<dbReference type="EMBL" id="LPUR01000018">
    <property type="protein sequence ID" value="KXH79700.1"/>
    <property type="molecule type" value="Genomic_DNA"/>
</dbReference>
<reference evidence="4" key="1">
    <citation type="submission" date="2015-12" db="EMBL/GenBank/DDBJ databases">
        <title>Genome sequence of a biocontrol rhizobacterium Chryseobacterium kwangjuense strain KJ1R5 isolated from pepper (Capsicum annuum L.).</title>
        <authorList>
            <person name="Jeong J.-J."/>
            <person name="Park H."/>
            <person name="Mannaa M."/>
            <person name="Sang M.K."/>
            <person name="Choi I.-G."/>
            <person name="Kim K.D."/>
        </authorList>
    </citation>
    <scope>NUCLEOTIDE SEQUENCE [LARGE SCALE GENOMIC DNA]</scope>
    <source>
        <strain evidence="4">KJ1R5</strain>
    </source>
</reference>
<organism evidence="2 4">
    <name type="scientific">Chryseobacterium kwangjuense</name>
    <dbReference type="NCBI Taxonomy" id="267125"/>
    <lineage>
        <taxon>Bacteria</taxon>
        <taxon>Pseudomonadati</taxon>
        <taxon>Bacteroidota</taxon>
        <taxon>Flavobacteriia</taxon>
        <taxon>Flavobacteriales</taxon>
        <taxon>Weeksellaceae</taxon>
        <taxon>Chryseobacterium group</taxon>
        <taxon>Chryseobacterium</taxon>
    </lineage>
</organism>
<dbReference type="EMBL" id="JBJXVJ010000002">
    <property type="protein sequence ID" value="MFN1217443.1"/>
    <property type="molecule type" value="Genomic_DNA"/>
</dbReference>
<feature type="domain" description="GIY-YIG" evidence="1">
    <location>
        <begin position="1"/>
        <end position="81"/>
    </location>
</feature>
<accession>A0A135W446</accession>
<gene>
    <name evidence="3" type="ORF">ACKW6Q_10770</name>
    <name evidence="2" type="ORF">AU378_20280</name>
</gene>
<dbReference type="InterPro" id="IPR035901">
    <property type="entry name" value="GIY-YIG_endonuc_sf"/>
</dbReference>
<evidence type="ECO:0000313" key="3">
    <source>
        <dbReference type="EMBL" id="MFN1217443.1"/>
    </source>
</evidence>
<dbReference type="Proteomes" id="UP000070513">
    <property type="component" value="Unassembled WGS sequence"/>
</dbReference>
<evidence type="ECO:0000259" key="1">
    <source>
        <dbReference type="PROSITE" id="PS50164"/>
    </source>
</evidence>
<comment type="caution">
    <text evidence="2">The sequence shown here is derived from an EMBL/GenBank/DDBJ whole genome shotgun (WGS) entry which is preliminary data.</text>
</comment>
<reference evidence="2 4" key="3">
    <citation type="journal article" date="2016" name="Genome Announc.">
        <title>Draft Genome Sequence of a Biocontrol Rhizobacterium, Chryseobacterium kwangjuense Strain KJ1R5, Isolated from Pepper (Capsicum annuum).</title>
        <authorList>
            <person name="Jeong J.J."/>
            <person name="Park H."/>
            <person name="Park B.H."/>
            <person name="Mannaa M."/>
            <person name="Sang M.K."/>
            <person name="Choi I.G."/>
            <person name="Kim K.D."/>
        </authorList>
    </citation>
    <scope>NUCLEOTIDE SEQUENCE [LARGE SCALE GENOMIC DNA]</scope>
    <source>
        <strain evidence="2 4">KJ1R5</strain>
    </source>
</reference>
<reference evidence="2" key="2">
    <citation type="submission" date="2015-12" db="EMBL/GenBank/DDBJ databases">
        <authorList>
            <person name="Shamseldin A."/>
            <person name="Moawad H."/>
            <person name="Abd El-Rahim W.M."/>
            <person name="Sadowsky M.J."/>
        </authorList>
    </citation>
    <scope>NUCLEOTIDE SEQUENCE</scope>
    <source>
        <strain evidence="2">KJ1R5</strain>
    </source>
</reference>